<evidence type="ECO:0000256" key="1">
    <source>
        <dbReference type="ARBA" id="ARBA00001917"/>
    </source>
</evidence>
<dbReference type="Pfam" id="PF03358">
    <property type="entry name" value="FMN_red"/>
    <property type="match status" value="1"/>
</dbReference>
<name>A0A7H8UN26_9PAST</name>
<dbReference type="GO" id="GO:0016491">
    <property type="term" value="F:oxidoreductase activity"/>
    <property type="evidence" value="ECO:0007669"/>
    <property type="project" value="InterPro"/>
</dbReference>
<dbReference type="PANTHER" id="PTHR30543:SF21">
    <property type="entry name" value="NAD(P)H-DEPENDENT FMN REDUCTASE LOT6"/>
    <property type="match status" value="1"/>
</dbReference>
<dbReference type="EMBL" id="CP055305">
    <property type="protein sequence ID" value="QLB41927.1"/>
    <property type="molecule type" value="Genomic_DNA"/>
</dbReference>
<dbReference type="SUPFAM" id="SSF52218">
    <property type="entry name" value="Flavoproteins"/>
    <property type="match status" value="1"/>
</dbReference>
<protein>
    <submittedName>
        <fullName evidence="4">NAD(P)H-dependent oxidoreductase</fullName>
    </submittedName>
</protein>
<proteinExistence type="predicted"/>
<gene>
    <name evidence="4" type="ORF">HV559_03365</name>
    <name evidence="5" type="ORF">HV560_03360</name>
</gene>
<evidence type="ECO:0000313" key="6">
    <source>
        <dbReference type="Proteomes" id="UP000509660"/>
    </source>
</evidence>
<keyword evidence="2" id="KW-0285">Flavoprotein</keyword>
<keyword evidence="6" id="KW-1185">Reference proteome</keyword>
<evidence type="ECO:0000313" key="4">
    <source>
        <dbReference type="EMBL" id="QLB39979.1"/>
    </source>
</evidence>
<dbReference type="KEGG" id="mpeg:HV560_03360"/>
<dbReference type="InterPro" id="IPR005025">
    <property type="entry name" value="FMN_Rdtase-like_dom"/>
</dbReference>
<evidence type="ECO:0000256" key="2">
    <source>
        <dbReference type="ARBA" id="ARBA00022643"/>
    </source>
</evidence>
<dbReference type="AlphaFoldDB" id="A0A7H8UN26"/>
<dbReference type="GO" id="GO:0010181">
    <property type="term" value="F:FMN binding"/>
    <property type="evidence" value="ECO:0007669"/>
    <property type="project" value="TreeGrafter"/>
</dbReference>
<dbReference type="Proteomes" id="UP000509784">
    <property type="component" value="Chromosome"/>
</dbReference>
<dbReference type="GO" id="GO:0005829">
    <property type="term" value="C:cytosol"/>
    <property type="evidence" value="ECO:0007669"/>
    <property type="project" value="TreeGrafter"/>
</dbReference>
<dbReference type="InterPro" id="IPR050712">
    <property type="entry name" value="NAD(P)H-dep_reductase"/>
</dbReference>
<reference evidence="6 7" key="1">
    <citation type="submission" date="2020-06" db="EMBL/GenBank/DDBJ databases">
        <title>Mannheimia pernigra sp. nov. isolated from bovine respiratory tract.</title>
        <authorList>
            <person name="Kuhnert P."/>
            <person name="Akarsu-Egger H."/>
        </authorList>
    </citation>
    <scope>NUCLEOTIDE SEQUENCE [LARGE SCALE GENOMIC DNA]</scope>
    <source>
        <strain evidence="5 7">17CN0883</strain>
        <strain evidence="4 6">BNO311</strain>
    </source>
</reference>
<evidence type="ECO:0000313" key="5">
    <source>
        <dbReference type="EMBL" id="QLB41927.1"/>
    </source>
</evidence>
<comment type="cofactor">
    <cofactor evidence="1">
        <name>FMN</name>
        <dbReference type="ChEBI" id="CHEBI:58210"/>
    </cofactor>
</comment>
<sequence>MTKQIAVLIGSNSKTSFSQLTVRHLQKMAPTSIQLNIVEIADLPLYDRDLDENSPAQYTRVREAVENADGILFVTPEHNAGISAMLKNAIDVVSRPMGESKWIGKPAGIVTVGASAGGGVRVADQIRAITSGSFVNMPTLPFALSVGNLFDGVFNEQGEITKKALALSMQSFINAYADFVEKF</sequence>
<evidence type="ECO:0000313" key="7">
    <source>
        <dbReference type="Proteomes" id="UP000509784"/>
    </source>
</evidence>
<keyword evidence="2" id="KW-0288">FMN</keyword>
<accession>A0A7H8UN26</accession>
<dbReference type="InterPro" id="IPR029039">
    <property type="entry name" value="Flavoprotein-like_sf"/>
</dbReference>
<accession>A0A7H8USS9</accession>
<dbReference type="Gene3D" id="3.40.50.360">
    <property type="match status" value="1"/>
</dbReference>
<dbReference type="Proteomes" id="UP000509660">
    <property type="component" value="Chromosome"/>
</dbReference>
<dbReference type="RefSeq" id="WP_176807650.1">
    <property type="nucleotide sequence ID" value="NZ_CP055302.1"/>
</dbReference>
<dbReference type="PANTHER" id="PTHR30543">
    <property type="entry name" value="CHROMATE REDUCTASE"/>
    <property type="match status" value="1"/>
</dbReference>
<organism evidence="4 6">
    <name type="scientific">Mannheimia pernigra</name>
    <dbReference type="NCBI Taxonomy" id="111844"/>
    <lineage>
        <taxon>Bacteria</taxon>
        <taxon>Pseudomonadati</taxon>
        <taxon>Pseudomonadota</taxon>
        <taxon>Gammaproteobacteria</taxon>
        <taxon>Pasteurellales</taxon>
        <taxon>Pasteurellaceae</taxon>
        <taxon>Mannheimia</taxon>
    </lineage>
</organism>
<feature type="domain" description="NADPH-dependent FMN reductase-like" evidence="3">
    <location>
        <begin position="5"/>
        <end position="146"/>
    </location>
</feature>
<dbReference type="EMBL" id="CP055306">
    <property type="protein sequence ID" value="QLB39979.1"/>
    <property type="molecule type" value="Genomic_DNA"/>
</dbReference>
<evidence type="ECO:0000259" key="3">
    <source>
        <dbReference type="Pfam" id="PF03358"/>
    </source>
</evidence>